<keyword evidence="4" id="KW-1185">Reference proteome</keyword>
<dbReference type="InterPro" id="IPR041489">
    <property type="entry name" value="PDZ_6"/>
</dbReference>
<accession>A0A517T2X3</accession>
<feature type="signal peptide" evidence="1">
    <location>
        <begin position="1"/>
        <end position="26"/>
    </location>
</feature>
<proteinExistence type="predicted"/>
<dbReference type="InterPro" id="IPR001478">
    <property type="entry name" value="PDZ"/>
</dbReference>
<dbReference type="SMART" id="SM00228">
    <property type="entry name" value="PDZ"/>
    <property type="match status" value="1"/>
</dbReference>
<gene>
    <name evidence="3" type="ORF">SV7mr_52750</name>
</gene>
<feature type="chain" id="PRO_5022095139" description="PDZ domain-containing protein" evidence="1">
    <location>
        <begin position="27"/>
        <end position="235"/>
    </location>
</feature>
<keyword evidence="1" id="KW-0732">Signal</keyword>
<name>A0A517T2X3_9BACT</name>
<dbReference type="AlphaFoldDB" id="A0A517T2X3"/>
<organism evidence="3 4">
    <name type="scientific">Stieleria bergensis</name>
    <dbReference type="NCBI Taxonomy" id="2528025"/>
    <lineage>
        <taxon>Bacteria</taxon>
        <taxon>Pseudomonadati</taxon>
        <taxon>Planctomycetota</taxon>
        <taxon>Planctomycetia</taxon>
        <taxon>Pirellulales</taxon>
        <taxon>Pirellulaceae</taxon>
        <taxon>Stieleria</taxon>
    </lineage>
</organism>
<dbReference type="Gene3D" id="2.30.42.10">
    <property type="match status" value="1"/>
</dbReference>
<dbReference type="RefSeq" id="WP_145277677.1">
    <property type="nucleotide sequence ID" value="NZ_CP036272.1"/>
</dbReference>
<dbReference type="SUPFAM" id="SSF50156">
    <property type="entry name" value="PDZ domain-like"/>
    <property type="match status" value="1"/>
</dbReference>
<reference evidence="3 4" key="1">
    <citation type="submission" date="2019-02" db="EMBL/GenBank/DDBJ databases">
        <title>Deep-cultivation of Planctomycetes and their phenomic and genomic characterization uncovers novel biology.</title>
        <authorList>
            <person name="Wiegand S."/>
            <person name="Jogler M."/>
            <person name="Boedeker C."/>
            <person name="Pinto D."/>
            <person name="Vollmers J."/>
            <person name="Rivas-Marin E."/>
            <person name="Kohn T."/>
            <person name="Peeters S.H."/>
            <person name="Heuer A."/>
            <person name="Rast P."/>
            <person name="Oberbeckmann S."/>
            <person name="Bunk B."/>
            <person name="Jeske O."/>
            <person name="Meyerdierks A."/>
            <person name="Storesund J.E."/>
            <person name="Kallscheuer N."/>
            <person name="Luecker S."/>
            <person name="Lage O.M."/>
            <person name="Pohl T."/>
            <person name="Merkel B.J."/>
            <person name="Hornburger P."/>
            <person name="Mueller R.-W."/>
            <person name="Bruemmer F."/>
            <person name="Labrenz M."/>
            <person name="Spormann A.M."/>
            <person name="Op den Camp H."/>
            <person name="Overmann J."/>
            <person name="Amann R."/>
            <person name="Jetten M.S.M."/>
            <person name="Mascher T."/>
            <person name="Medema M.H."/>
            <person name="Devos D.P."/>
            <person name="Kaster A.-K."/>
            <person name="Ovreas L."/>
            <person name="Rohde M."/>
            <person name="Galperin M.Y."/>
            <person name="Jogler C."/>
        </authorList>
    </citation>
    <scope>NUCLEOTIDE SEQUENCE [LARGE SCALE GENOMIC DNA]</scope>
    <source>
        <strain evidence="3 4">SV_7m_r</strain>
    </source>
</reference>
<evidence type="ECO:0000259" key="2">
    <source>
        <dbReference type="PROSITE" id="PS50106"/>
    </source>
</evidence>
<dbReference type="Pfam" id="PF17820">
    <property type="entry name" value="PDZ_6"/>
    <property type="match status" value="1"/>
</dbReference>
<dbReference type="OrthoDB" id="281715at2"/>
<dbReference type="InterPro" id="IPR036034">
    <property type="entry name" value="PDZ_sf"/>
</dbReference>
<feature type="domain" description="PDZ" evidence="2">
    <location>
        <begin position="66"/>
        <end position="146"/>
    </location>
</feature>
<dbReference type="PROSITE" id="PS50106">
    <property type="entry name" value="PDZ"/>
    <property type="match status" value="1"/>
</dbReference>
<evidence type="ECO:0000313" key="4">
    <source>
        <dbReference type="Proteomes" id="UP000315003"/>
    </source>
</evidence>
<evidence type="ECO:0000313" key="3">
    <source>
        <dbReference type="EMBL" id="QDT62724.1"/>
    </source>
</evidence>
<dbReference type="Proteomes" id="UP000315003">
    <property type="component" value="Chromosome"/>
</dbReference>
<protein>
    <recommendedName>
        <fullName evidence="2">PDZ domain-containing protein</fullName>
    </recommendedName>
</protein>
<sequence length="235" mass="24923" precursor="true">MKTFLQNTLKTLALIAAVYLAPLASAQKPYCGNPGFGPILPPPAVSDGYFLGVTVSTVEIDVVGGGIDIGEPDSGPVVAVAPGYGEAVYGQRINTIVPNSPAFHAGLEPGDILIDANGFPMDSLADLQHSINTSEGILEMKVLDSRSGNMVWVVAETDPTNTSPLFAAQVQATQQSVQRKNRSLGVNNGSNAARQPRTFQTARTDNMRQSVRNAAVNAVQSELKRRLPIRRGGRN</sequence>
<dbReference type="EMBL" id="CP036272">
    <property type="protein sequence ID" value="QDT62724.1"/>
    <property type="molecule type" value="Genomic_DNA"/>
</dbReference>
<evidence type="ECO:0000256" key="1">
    <source>
        <dbReference type="SAM" id="SignalP"/>
    </source>
</evidence>